<dbReference type="RefSeq" id="WP_106054718.1">
    <property type="nucleotide sequence ID" value="NZ_VUNS01000017.1"/>
</dbReference>
<dbReference type="AlphaFoldDB" id="A0A844G7P7"/>
<reference evidence="2 3" key="1">
    <citation type="submission" date="2019-08" db="EMBL/GenBank/DDBJ databases">
        <title>In-depth cultivation of the pig gut microbiome towards novel bacterial diversity and tailored functional studies.</title>
        <authorList>
            <person name="Wylensek D."/>
            <person name="Hitch T.C.A."/>
            <person name="Clavel T."/>
        </authorList>
    </citation>
    <scope>NUCLEOTIDE SEQUENCE [LARGE SCALE GENOMIC DNA]</scope>
    <source>
        <strain evidence="2 3">BBE-744-WT-12</strain>
    </source>
</reference>
<dbReference type="EMBL" id="VUNS01000017">
    <property type="protein sequence ID" value="MST98329.1"/>
    <property type="molecule type" value="Genomic_DNA"/>
</dbReference>
<organism evidence="2 3">
    <name type="scientific">Victivallis lenta</name>
    <dbReference type="NCBI Taxonomy" id="2606640"/>
    <lineage>
        <taxon>Bacteria</taxon>
        <taxon>Pseudomonadati</taxon>
        <taxon>Lentisphaerota</taxon>
        <taxon>Lentisphaeria</taxon>
        <taxon>Victivallales</taxon>
        <taxon>Victivallaceae</taxon>
        <taxon>Victivallis</taxon>
    </lineage>
</organism>
<feature type="transmembrane region" description="Helical" evidence="1">
    <location>
        <begin position="130"/>
        <end position="148"/>
    </location>
</feature>
<feature type="transmembrane region" description="Helical" evidence="1">
    <location>
        <begin position="245"/>
        <end position="263"/>
    </location>
</feature>
<feature type="transmembrane region" description="Helical" evidence="1">
    <location>
        <begin position="220"/>
        <end position="238"/>
    </location>
</feature>
<feature type="transmembrane region" description="Helical" evidence="1">
    <location>
        <begin position="12"/>
        <end position="32"/>
    </location>
</feature>
<keyword evidence="1" id="KW-1133">Transmembrane helix</keyword>
<keyword evidence="1" id="KW-0472">Membrane</keyword>
<evidence type="ECO:0000313" key="3">
    <source>
        <dbReference type="Proteomes" id="UP000435649"/>
    </source>
</evidence>
<feature type="transmembrane region" description="Helical" evidence="1">
    <location>
        <begin position="283"/>
        <end position="301"/>
    </location>
</feature>
<feature type="transmembrane region" description="Helical" evidence="1">
    <location>
        <begin position="180"/>
        <end position="200"/>
    </location>
</feature>
<proteinExistence type="predicted"/>
<evidence type="ECO:0000256" key="1">
    <source>
        <dbReference type="SAM" id="Phobius"/>
    </source>
</evidence>
<keyword evidence="1" id="KW-0812">Transmembrane</keyword>
<name>A0A844G7P7_9BACT</name>
<feature type="transmembrane region" description="Helical" evidence="1">
    <location>
        <begin position="154"/>
        <end position="173"/>
    </location>
</feature>
<gene>
    <name evidence="2" type="ORF">FYJ85_14900</name>
</gene>
<dbReference type="Proteomes" id="UP000435649">
    <property type="component" value="Unassembled WGS sequence"/>
</dbReference>
<evidence type="ECO:0000313" key="2">
    <source>
        <dbReference type="EMBL" id="MST98329.1"/>
    </source>
</evidence>
<feature type="transmembrane region" description="Helical" evidence="1">
    <location>
        <begin position="356"/>
        <end position="377"/>
    </location>
</feature>
<accession>A0A844G7P7</accession>
<feature type="transmembrane region" description="Helical" evidence="1">
    <location>
        <begin position="103"/>
        <end position="123"/>
    </location>
</feature>
<keyword evidence="3" id="KW-1185">Reference proteome</keyword>
<feature type="transmembrane region" description="Helical" evidence="1">
    <location>
        <begin position="313"/>
        <end position="332"/>
    </location>
</feature>
<evidence type="ECO:0008006" key="4">
    <source>
        <dbReference type="Google" id="ProtNLM"/>
    </source>
</evidence>
<sequence length="522" mass="59384">MKRLEPHVLRLLELTAAIVIPLAFLLFVRVYVLCPDGEYDSDSFYHAAMAEFGPEFFAAKEFPNVTLSVWQERFSDKELGFHLLLWGMFRVNDWLGFGNAPPFHLPSLVLCALLLAAFALLLHRFRIRNLWRWTLLLVTVSSTFTLRLTALRPHLLAITLFVLAAWCFCSPRLMKGNRRWGVLALAGLAFGYCYSNPHFILMPVGAYALAVLWKDRDWKALGYPLVALGGVFVALLLHPQFPNSFLIWKLQGVDVVLGMLGLGSGLRVGEELLSSGWEGLLESPFLLFLPLLATWVTCRRRRIAGLRMNREQLFLCLLALGTGIGMCFYYRMAEYGVPAIVAAFAVWERRTECDPAVRRVCMIWVLLAFLWSAAYFARAPKQTLYPYWGLADWLHEKGIPPGTVIGHLSWGDFPQLFYAMPDYRFLCGLDPMFAAGEKRKTMLLLEGLRRGTKFTKPDRLAELIGSRWLWVSRVGEVAAKRLYLYGYVIAWQSDEGWLFKLDEPLHAGKPDGIPRLEAPVEP</sequence>
<comment type="caution">
    <text evidence="2">The sequence shown here is derived from an EMBL/GenBank/DDBJ whole genome shotgun (WGS) entry which is preliminary data.</text>
</comment>
<protein>
    <recommendedName>
        <fullName evidence="4">Dolichyl-phosphate-mannose-protein mannosyltransferase</fullName>
    </recommendedName>
</protein>